<reference evidence="9 10" key="1">
    <citation type="journal article" date="2016" name="Front. Microbiol.">
        <title>Comprehensive Phylogenetic Analysis of Bovine Non-aureus Staphylococci Species Based on Whole-Genome Sequencing.</title>
        <authorList>
            <person name="Naushad S."/>
            <person name="Barkema H.W."/>
            <person name="Luby C."/>
            <person name="Condas L.A."/>
            <person name="Nobrega D.B."/>
            <person name="Carson D.A."/>
            <person name="De Buck J."/>
        </authorList>
    </citation>
    <scope>NUCLEOTIDE SEQUENCE [LARGE SCALE GENOMIC DNA]</scope>
    <source>
        <strain evidence="9 10">SNUC 2204</strain>
    </source>
</reference>
<comment type="similarity">
    <text evidence="1 7">Belongs to the ABC transporter superfamily.</text>
</comment>
<dbReference type="PROSITE" id="PS50893">
    <property type="entry name" value="ABC_TRANSPORTER_2"/>
    <property type="match status" value="1"/>
</dbReference>
<keyword evidence="3 7" id="KW-0547">Nucleotide-binding</keyword>
<dbReference type="GO" id="GO:0006970">
    <property type="term" value="P:response to osmotic stress"/>
    <property type="evidence" value="ECO:0007669"/>
    <property type="project" value="UniProtKB-ARBA"/>
</dbReference>
<keyword evidence="6" id="KW-0129">CBS domain</keyword>
<dbReference type="NCBIfam" id="TIGR01186">
    <property type="entry name" value="proV"/>
    <property type="match status" value="1"/>
</dbReference>
<comment type="caution">
    <text evidence="9">The sequence shown here is derived from an EMBL/GenBank/DDBJ whole genome shotgun (WGS) entry which is preliminary data.</text>
</comment>
<dbReference type="SMART" id="SM00382">
    <property type="entry name" value="AAA"/>
    <property type="match status" value="1"/>
</dbReference>
<dbReference type="RefSeq" id="WP_107556765.1">
    <property type="nucleotide sequence ID" value="NZ_JABUYR010000069.1"/>
</dbReference>
<dbReference type="SUPFAM" id="SSF52540">
    <property type="entry name" value="P-loop containing nucleoside triphosphate hydrolases"/>
    <property type="match status" value="1"/>
</dbReference>
<evidence type="ECO:0000256" key="5">
    <source>
        <dbReference type="ARBA" id="ARBA00022970"/>
    </source>
</evidence>
<feature type="domain" description="ABC transporter" evidence="8">
    <location>
        <begin position="4"/>
        <end position="264"/>
    </location>
</feature>
<dbReference type="Proteomes" id="UP000241209">
    <property type="component" value="Unassembled WGS sequence"/>
</dbReference>
<dbReference type="PANTHER" id="PTHR43869:SF1">
    <property type="entry name" value="GLYCINE BETAINE_PROLINE BETAINE TRANSPORT SYSTEM ATP-BINDING PROTEIN PROV"/>
    <property type="match status" value="1"/>
</dbReference>
<comment type="subunit">
    <text evidence="7">The complex is probably composed of two ATP-binding proteins, two transmembrane proteins and a solute-binding protein.</text>
</comment>
<dbReference type="FunFam" id="3.40.50.300:FF:000201">
    <property type="entry name" value="Glycine betaine/L-proline ABC transporter ATP-binding protein"/>
    <property type="match status" value="1"/>
</dbReference>
<accession>A0A2T4PVK3</accession>
<keyword evidence="7" id="KW-1003">Cell membrane</keyword>
<dbReference type="InterPro" id="IPR003439">
    <property type="entry name" value="ABC_transporter-like_ATP-bd"/>
</dbReference>
<dbReference type="GO" id="GO:0005524">
    <property type="term" value="F:ATP binding"/>
    <property type="evidence" value="ECO:0007669"/>
    <property type="project" value="UniProtKB-UniRule"/>
</dbReference>
<evidence type="ECO:0000256" key="6">
    <source>
        <dbReference type="ARBA" id="ARBA00023122"/>
    </source>
</evidence>
<dbReference type="AlphaFoldDB" id="A0A2T4PVK3"/>
<dbReference type="CDD" id="cd03294">
    <property type="entry name" value="ABC_Pro_Gly_Betaine"/>
    <property type="match status" value="1"/>
</dbReference>
<keyword evidence="2 7" id="KW-0813">Transport</keyword>
<evidence type="ECO:0000256" key="1">
    <source>
        <dbReference type="ARBA" id="ARBA00005417"/>
    </source>
</evidence>
<protein>
    <recommendedName>
        <fullName evidence="7">Quaternary amine transport ATP-binding protein</fullName>
        <ecNumber evidence="7">7.6.2.9</ecNumber>
    </recommendedName>
</protein>
<dbReference type="EMBL" id="PZFK01000005">
    <property type="protein sequence ID" value="PTI30504.1"/>
    <property type="molecule type" value="Genomic_DNA"/>
</dbReference>
<evidence type="ECO:0000256" key="2">
    <source>
        <dbReference type="ARBA" id="ARBA00022448"/>
    </source>
</evidence>
<name>A0A2T4PVK3_9STAP</name>
<comment type="subcellular location">
    <subcellularLocation>
        <location evidence="7">Cell inner membrane</location>
        <topology evidence="7">Peripheral membrane protein</topology>
    </subcellularLocation>
</comment>
<dbReference type="GO" id="GO:0016887">
    <property type="term" value="F:ATP hydrolysis activity"/>
    <property type="evidence" value="ECO:0007669"/>
    <property type="project" value="UniProtKB-UniRule"/>
</dbReference>
<dbReference type="InterPro" id="IPR005892">
    <property type="entry name" value="Gly-betaine_transp_ATP-bd"/>
</dbReference>
<dbReference type="PANTHER" id="PTHR43869">
    <property type="entry name" value="GLYCINE BETAINE/PROLINE BETAINE TRANSPORT SYSTEM ATP-BINDING PROTEIN PROV"/>
    <property type="match status" value="1"/>
</dbReference>
<evidence type="ECO:0000256" key="3">
    <source>
        <dbReference type="ARBA" id="ARBA00022741"/>
    </source>
</evidence>
<keyword evidence="5" id="KW-0029">Amino-acid transport</keyword>
<dbReference type="InterPro" id="IPR027417">
    <property type="entry name" value="P-loop_NTPase"/>
</dbReference>
<proteinExistence type="inferred from homology"/>
<keyword evidence="7" id="KW-0997">Cell inner membrane</keyword>
<evidence type="ECO:0000256" key="4">
    <source>
        <dbReference type="ARBA" id="ARBA00022840"/>
    </source>
</evidence>
<organism evidence="9 10">
    <name type="scientific">Mammaliicoccus vitulinus</name>
    <dbReference type="NCBI Taxonomy" id="71237"/>
    <lineage>
        <taxon>Bacteria</taxon>
        <taxon>Bacillati</taxon>
        <taxon>Bacillota</taxon>
        <taxon>Bacilli</taxon>
        <taxon>Bacillales</taxon>
        <taxon>Staphylococcaceae</taxon>
        <taxon>Mammaliicoccus</taxon>
    </lineage>
</organism>
<dbReference type="Pfam" id="PF00005">
    <property type="entry name" value="ABC_tran"/>
    <property type="match status" value="1"/>
</dbReference>
<dbReference type="STRING" id="1167632.GCA_000286335_00547"/>
<dbReference type="PROSITE" id="PS00211">
    <property type="entry name" value="ABC_TRANSPORTER_1"/>
    <property type="match status" value="1"/>
</dbReference>
<dbReference type="InterPro" id="IPR017871">
    <property type="entry name" value="ABC_transporter-like_CS"/>
</dbReference>
<dbReference type="InterPro" id="IPR003593">
    <property type="entry name" value="AAA+_ATPase"/>
</dbReference>
<evidence type="ECO:0000313" key="9">
    <source>
        <dbReference type="EMBL" id="PTI30504.1"/>
    </source>
</evidence>
<evidence type="ECO:0000259" key="8">
    <source>
        <dbReference type="PROSITE" id="PS50893"/>
    </source>
</evidence>
<keyword evidence="4 7" id="KW-0067">ATP-binding</keyword>
<keyword evidence="7" id="KW-0472">Membrane</keyword>
<dbReference type="EC" id="7.6.2.9" evidence="7"/>
<dbReference type="GO" id="GO:0031460">
    <property type="term" value="P:glycine betaine transport"/>
    <property type="evidence" value="ECO:0007669"/>
    <property type="project" value="InterPro"/>
</dbReference>
<dbReference type="GO" id="GO:0015418">
    <property type="term" value="F:ABC-type quaternary ammonium compound transporting activity"/>
    <property type="evidence" value="ECO:0007669"/>
    <property type="project" value="UniProtKB-EC"/>
</dbReference>
<gene>
    <name evidence="9" type="ORF">BU072_03605</name>
</gene>
<evidence type="ECO:0000256" key="7">
    <source>
        <dbReference type="RuleBase" id="RU369116"/>
    </source>
</evidence>
<dbReference type="GO" id="GO:0006865">
    <property type="term" value="P:amino acid transport"/>
    <property type="evidence" value="ECO:0007669"/>
    <property type="project" value="UniProtKB-UniRule"/>
</dbReference>
<sequence length="345" mass="38822">MSKIEIKDVSKVFGNYNDQVKTLLKDNKSKDEILKETGSTVAVKNANFTIEDGEIFVVMGLSGSGKSTLIRLINRLIDPTDGDILINSKNISSLNTEDLRNFRRENLSMVFQSFALFPFKTVVENVAFGLEVKNVPKKERLKKAEESLKLVGLDGYKDQLPKQLSGGMQQRVGLARALANDTDILLMDEAFSALDPLIRKEMQNELLQLQHNMQKTIIFITHDLDEALHIGDRIALMKDGEIAQVGTPEQIVINPADDYVKDFVKDIDRSKVLKVKHVMDTVENVELVEGMSFIDAESLLYKTFPHFKSGIHELWIKKDDKVVGKLNFQDVFDVLAQGNEVMGHA</sequence>
<evidence type="ECO:0000313" key="10">
    <source>
        <dbReference type="Proteomes" id="UP000241209"/>
    </source>
</evidence>
<dbReference type="Gene3D" id="3.40.50.300">
    <property type="entry name" value="P-loop containing nucleotide triphosphate hydrolases"/>
    <property type="match status" value="1"/>
</dbReference>
<dbReference type="GO" id="GO:0005886">
    <property type="term" value="C:plasma membrane"/>
    <property type="evidence" value="ECO:0007669"/>
    <property type="project" value="UniProtKB-SubCell"/>
</dbReference>
<comment type="catalytic activity">
    <reaction evidence="7">
        <text>a quaternary ammonium(out) + ATP + H2O = a quaternary ammonium(in) + ADP + phosphate + H(+)</text>
        <dbReference type="Rhea" id="RHEA:11036"/>
        <dbReference type="ChEBI" id="CHEBI:15377"/>
        <dbReference type="ChEBI" id="CHEBI:15378"/>
        <dbReference type="ChEBI" id="CHEBI:30616"/>
        <dbReference type="ChEBI" id="CHEBI:35267"/>
        <dbReference type="ChEBI" id="CHEBI:43474"/>
        <dbReference type="ChEBI" id="CHEBI:456216"/>
    </reaction>
</comment>
<dbReference type="InterPro" id="IPR051921">
    <property type="entry name" value="ABC_osmolyte_uptake_ATP-bind"/>
</dbReference>